<evidence type="ECO:0000313" key="1">
    <source>
        <dbReference type="EMBL" id="SDL33828.1"/>
    </source>
</evidence>
<dbReference type="AlphaFoldDB" id="A0A1G9J8M5"/>
<keyword evidence="2" id="KW-1185">Reference proteome</keyword>
<dbReference type="STRING" id="380244.SAMN05216298_3491"/>
<organism evidence="1 2">
    <name type="scientific">Glycomyces sambucus</name>
    <dbReference type="NCBI Taxonomy" id="380244"/>
    <lineage>
        <taxon>Bacteria</taxon>
        <taxon>Bacillati</taxon>
        <taxon>Actinomycetota</taxon>
        <taxon>Actinomycetes</taxon>
        <taxon>Glycomycetales</taxon>
        <taxon>Glycomycetaceae</taxon>
        <taxon>Glycomyces</taxon>
    </lineage>
</organism>
<dbReference type="RefSeq" id="WP_176953387.1">
    <property type="nucleotide sequence ID" value="NZ_FNGF01000005.1"/>
</dbReference>
<accession>A0A1G9J8M5</accession>
<protein>
    <submittedName>
        <fullName evidence="1">Uncharacterized protein</fullName>
    </submittedName>
</protein>
<reference evidence="2" key="1">
    <citation type="submission" date="2016-10" db="EMBL/GenBank/DDBJ databases">
        <authorList>
            <person name="Varghese N."/>
            <person name="Submissions S."/>
        </authorList>
    </citation>
    <scope>NUCLEOTIDE SEQUENCE [LARGE SCALE GENOMIC DNA]</scope>
    <source>
        <strain evidence="2">CGMCC 4.3147</strain>
    </source>
</reference>
<evidence type="ECO:0000313" key="2">
    <source>
        <dbReference type="Proteomes" id="UP000198662"/>
    </source>
</evidence>
<proteinExistence type="predicted"/>
<sequence>MIGVFATEVAVLALLVLSGLACGTAFELRRMRRDVAAKEGTVALLKRLARSPEGD</sequence>
<dbReference type="EMBL" id="FNGF01000005">
    <property type="protein sequence ID" value="SDL33828.1"/>
    <property type="molecule type" value="Genomic_DNA"/>
</dbReference>
<dbReference type="Proteomes" id="UP000198662">
    <property type="component" value="Unassembled WGS sequence"/>
</dbReference>
<gene>
    <name evidence="1" type="ORF">SAMN05216298_3491</name>
</gene>
<name>A0A1G9J8M5_9ACTN</name>